<evidence type="ECO:0000313" key="9">
    <source>
        <dbReference type="EMBL" id="MDJ1480376.1"/>
    </source>
</evidence>
<evidence type="ECO:0000256" key="4">
    <source>
        <dbReference type="ARBA" id="ARBA00023136"/>
    </source>
</evidence>
<protein>
    <submittedName>
        <fullName evidence="9">RagB/SusD family nutrient uptake outer membrane protein</fullName>
    </submittedName>
</protein>
<dbReference type="AlphaFoldDB" id="A0AAE3U5K7"/>
<comment type="caution">
    <text evidence="9">The sequence shown here is derived from an EMBL/GenBank/DDBJ whole genome shotgun (WGS) entry which is preliminary data.</text>
</comment>
<comment type="subcellular location">
    <subcellularLocation>
        <location evidence="1">Cell outer membrane</location>
    </subcellularLocation>
</comment>
<name>A0AAE3U5K7_9BACT</name>
<feature type="signal peptide" evidence="6">
    <location>
        <begin position="1"/>
        <end position="22"/>
    </location>
</feature>
<dbReference type="PROSITE" id="PS51257">
    <property type="entry name" value="PROKAR_LIPOPROTEIN"/>
    <property type="match status" value="1"/>
</dbReference>
<dbReference type="Pfam" id="PF14322">
    <property type="entry name" value="SusD-like_3"/>
    <property type="match status" value="1"/>
</dbReference>
<dbReference type="InterPro" id="IPR012944">
    <property type="entry name" value="SusD_RagB_dom"/>
</dbReference>
<evidence type="ECO:0000259" key="8">
    <source>
        <dbReference type="Pfam" id="PF14322"/>
    </source>
</evidence>
<feature type="domain" description="SusD-like N-terminal" evidence="8">
    <location>
        <begin position="79"/>
        <end position="222"/>
    </location>
</feature>
<reference evidence="9" key="1">
    <citation type="submission" date="2023-05" db="EMBL/GenBank/DDBJ databases">
        <authorList>
            <person name="Zhang X."/>
        </authorList>
    </citation>
    <scope>NUCLEOTIDE SEQUENCE</scope>
    <source>
        <strain evidence="9">YF14B1</strain>
    </source>
</reference>
<evidence type="ECO:0000256" key="3">
    <source>
        <dbReference type="ARBA" id="ARBA00022729"/>
    </source>
</evidence>
<dbReference type="EMBL" id="JASJOS010000003">
    <property type="protein sequence ID" value="MDJ1480376.1"/>
    <property type="molecule type" value="Genomic_DNA"/>
</dbReference>
<keyword evidence="3 6" id="KW-0732">Signal</keyword>
<comment type="similarity">
    <text evidence="2">Belongs to the SusD family.</text>
</comment>
<keyword evidence="5" id="KW-0998">Cell outer membrane</keyword>
<keyword evidence="4" id="KW-0472">Membrane</keyword>
<feature type="domain" description="RagB/SusD" evidence="7">
    <location>
        <begin position="340"/>
        <end position="492"/>
    </location>
</feature>
<dbReference type="Pfam" id="PF07980">
    <property type="entry name" value="SusD_RagB"/>
    <property type="match status" value="1"/>
</dbReference>
<evidence type="ECO:0000259" key="7">
    <source>
        <dbReference type="Pfam" id="PF07980"/>
    </source>
</evidence>
<dbReference type="SUPFAM" id="SSF48452">
    <property type="entry name" value="TPR-like"/>
    <property type="match status" value="1"/>
</dbReference>
<evidence type="ECO:0000313" key="10">
    <source>
        <dbReference type="Proteomes" id="UP001241110"/>
    </source>
</evidence>
<sequence>MKKYVFSACILLFALGSCQLNETVYSSITENNFYKTASDAEAGLTAVYGALGDLYSGPSPLMIADFSADQVYPRPVVGRNTYTLYSYDPNYTTAKSFGRAFESPLDVWQNCYRGIERANWVIDRVPSIAMETVRRDQIVAEAYFLRAFFHWMLAKNFGSVPVKTNPTLSEADAYTPKSELADVYTQIYSDLEKAEAALPSYSAAIPTGRPSLEVAAALHAKAALYDQKWPVALQKAQEVINSGKYKLLPDVQQVYGAANEQVGRAENMWAFESESVSGGRSSQIMSLYGPRNSDGPEYGKSSFGSIFAYQAFFDSFEANDKRRQLLDTNYINVQGKVVHQKDITPVTTQGVLVKKYQDPNSNGGSAAANIPILRMADVYLIAAEAEAHLNGATTTAYQYINIVRARAGLDDLAEGLSQDAFIDAVLQERSWEFFAEGDRWYDLTRTNKFLTVIPAAVNNVFPVRTLLAKHKYFPIPQDEINANPRIEQNPDWK</sequence>
<organism evidence="9 10">
    <name type="scientific">Xanthocytophaga flava</name>
    <dbReference type="NCBI Taxonomy" id="3048013"/>
    <lineage>
        <taxon>Bacteria</taxon>
        <taxon>Pseudomonadati</taxon>
        <taxon>Bacteroidota</taxon>
        <taxon>Cytophagia</taxon>
        <taxon>Cytophagales</taxon>
        <taxon>Rhodocytophagaceae</taxon>
        <taxon>Xanthocytophaga</taxon>
    </lineage>
</organism>
<dbReference type="GO" id="GO:0009279">
    <property type="term" value="C:cell outer membrane"/>
    <property type="evidence" value="ECO:0007669"/>
    <property type="project" value="UniProtKB-SubCell"/>
</dbReference>
<proteinExistence type="inferred from homology"/>
<dbReference type="InterPro" id="IPR011990">
    <property type="entry name" value="TPR-like_helical_dom_sf"/>
</dbReference>
<accession>A0AAE3U5K7</accession>
<gene>
    <name evidence="9" type="ORF">QNI16_07765</name>
</gene>
<dbReference type="Proteomes" id="UP001241110">
    <property type="component" value="Unassembled WGS sequence"/>
</dbReference>
<dbReference type="InterPro" id="IPR033985">
    <property type="entry name" value="SusD-like_N"/>
</dbReference>
<evidence type="ECO:0000256" key="5">
    <source>
        <dbReference type="ARBA" id="ARBA00023237"/>
    </source>
</evidence>
<evidence type="ECO:0000256" key="2">
    <source>
        <dbReference type="ARBA" id="ARBA00006275"/>
    </source>
</evidence>
<evidence type="ECO:0000256" key="1">
    <source>
        <dbReference type="ARBA" id="ARBA00004442"/>
    </source>
</evidence>
<dbReference type="RefSeq" id="WP_313976997.1">
    <property type="nucleotide sequence ID" value="NZ_JASJOS010000003.1"/>
</dbReference>
<feature type="chain" id="PRO_5042171581" evidence="6">
    <location>
        <begin position="23"/>
        <end position="493"/>
    </location>
</feature>
<evidence type="ECO:0000256" key="6">
    <source>
        <dbReference type="SAM" id="SignalP"/>
    </source>
</evidence>
<dbReference type="Gene3D" id="1.25.40.390">
    <property type="match status" value="1"/>
</dbReference>